<feature type="transmembrane region" description="Helical" evidence="1">
    <location>
        <begin position="59"/>
        <end position="78"/>
    </location>
</feature>
<evidence type="ECO:0000313" key="2">
    <source>
        <dbReference type="EMBL" id="GAA2996384.1"/>
    </source>
</evidence>
<protein>
    <recommendedName>
        <fullName evidence="4">DUF2269 domain-containing protein</fullName>
    </recommendedName>
</protein>
<evidence type="ECO:0008006" key="4">
    <source>
        <dbReference type="Google" id="ProtNLM"/>
    </source>
</evidence>
<accession>A0ABN3XVU0</accession>
<organism evidence="2 3">
    <name type="scientific">Streptosporangium longisporum</name>
    <dbReference type="NCBI Taxonomy" id="46187"/>
    <lineage>
        <taxon>Bacteria</taxon>
        <taxon>Bacillati</taxon>
        <taxon>Actinomycetota</taxon>
        <taxon>Actinomycetes</taxon>
        <taxon>Streptosporangiales</taxon>
        <taxon>Streptosporangiaceae</taxon>
        <taxon>Streptosporangium</taxon>
    </lineage>
</organism>
<comment type="caution">
    <text evidence="2">The sequence shown here is derived from an EMBL/GenBank/DDBJ whole genome shotgun (WGS) entry which is preliminary data.</text>
</comment>
<keyword evidence="1" id="KW-0812">Transmembrane</keyword>
<proteinExistence type="predicted"/>
<keyword evidence="3" id="KW-1185">Reference proteome</keyword>
<feature type="transmembrane region" description="Helical" evidence="1">
    <location>
        <begin position="85"/>
        <end position="103"/>
    </location>
</feature>
<dbReference type="Proteomes" id="UP001499930">
    <property type="component" value="Unassembled WGS sequence"/>
</dbReference>
<gene>
    <name evidence="2" type="ORF">GCM10017559_16120</name>
</gene>
<keyword evidence="1" id="KW-1133">Transmembrane helix</keyword>
<feature type="transmembrane region" description="Helical" evidence="1">
    <location>
        <begin position="14"/>
        <end position="39"/>
    </location>
</feature>
<keyword evidence="1" id="KW-0472">Membrane</keyword>
<sequence length="223" mass="24493">MEGVLTVTPTARHLLVWSHVVTSVAWMSQALALFALSGYAMSSGDDSGYAMAELLDTQVLLHFANASAFTGLMLSAMTRWGYFQYWWVLVKFAITLSQLYAGIFLLSPRLTALAHGTRDADPVLLGATLLMVSAIAFQAWVSVAKPWKRTPWGTRPVKPPAPPAWVSGFVLLAPVLDYVLATFVVGNPTPLFCVLIALLYPLWRARASRREKDGRVPAARSRE</sequence>
<dbReference type="EMBL" id="BAAAWD010000006">
    <property type="protein sequence ID" value="GAA2996384.1"/>
    <property type="molecule type" value="Genomic_DNA"/>
</dbReference>
<feature type="transmembrane region" description="Helical" evidence="1">
    <location>
        <begin position="123"/>
        <end position="143"/>
    </location>
</feature>
<evidence type="ECO:0000256" key="1">
    <source>
        <dbReference type="SAM" id="Phobius"/>
    </source>
</evidence>
<reference evidence="2 3" key="1">
    <citation type="journal article" date="2019" name="Int. J. Syst. Evol. Microbiol.">
        <title>The Global Catalogue of Microorganisms (GCM) 10K type strain sequencing project: providing services to taxonomists for standard genome sequencing and annotation.</title>
        <authorList>
            <consortium name="The Broad Institute Genomics Platform"/>
            <consortium name="The Broad Institute Genome Sequencing Center for Infectious Disease"/>
            <person name="Wu L."/>
            <person name="Ma J."/>
        </authorList>
    </citation>
    <scope>NUCLEOTIDE SEQUENCE [LARGE SCALE GENOMIC DNA]</scope>
    <source>
        <strain evidence="2 3">JCM 3106</strain>
    </source>
</reference>
<name>A0ABN3XVU0_9ACTN</name>
<feature type="transmembrane region" description="Helical" evidence="1">
    <location>
        <begin position="189"/>
        <end position="205"/>
    </location>
</feature>
<evidence type="ECO:0000313" key="3">
    <source>
        <dbReference type="Proteomes" id="UP001499930"/>
    </source>
</evidence>